<dbReference type="GO" id="GO:0004519">
    <property type="term" value="F:endonuclease activity"/>
    <property type="evidence" value="ECO:0007669"/>
    <property type="project" value="UniProtKB-KW"/>
</dbReference>
<comment type="function">
    <text evidence="6">May nick specific sequences that contain T:G mispairs resulting from m5C-deamination.</text>
</comment>
<dbReference type="EC" id="3.1.-.-" evidence="6"/>
<proteinExistence type="inferred from homology"/>
<evidence type="ECO:0000256" key="2">
    <source>
        <dbReference type="ARBA" id="ARBA00022759"/>
    </source>
</evidence>
<sequence>MDTRSLEQRRRIMQAVGTKNTGPEIVVRRRLHALGYRFRLHRKDLPGKPDIVLPGRQLAIFVHGCFWHWHGCPKGQLPKSRQDYWLPKLARNRERDRTNEERLESLGWRVATIWQCETADIDALDARLRRVVDRSEKPIDIQGPLR</sequence>
<evidence type="ECO:0000256" key="5">
    <source>
        <dbReference type="ARBA" id="ARBA00023204"/>
    </source>
</evidence>
<accession>A0A1I3PZ18</accession>
<dbReference type="CDD" id="cd00221">
    <property type="entry name" value="Vsr"/>
    <property type="match status" value="1"/>
</dbReference>
<keyword evidence="8" id="KW-1185">Reference proteome</keyword>
<evidence type="ECO:0000313" key="8">
    <source>
        <dbReference type="Proteomes" id="UP000199377"/>
    </source>
</evidence>
<keyword evidence="4 6" id="KW-0378">Hydrolase</keyword>
<reference evidence="7 8" key="1">
    <citation type="submission" date="2016-10" db="EMBL/GenBank/DDBJ databases">
        <authorList>
            <person name="de Groot N.N."/>
        </authorList>
    </citation>
    <scope>NUCLEOTIDE SEQUENCE [LARGE SCALE GENOMIC DNA]</scope>
    <source>
        <strain evidence="7 8">CGMCC 1.11030</strain>
    </source>
</reference>
<dbReference type="NCBIfam" id="TIGR00632">
    <property type="entry name" value="vsr"/>
    <property type="match status" value="1"/>
</dbReference>
<dbReference type="GO" id="GO:0016787">
    <property type="term" value="F:hydrolase activity"/>
    <property type="evidence" value="ECO:0007669"/>
    <property type="project" value="UniProtKB-KW"/>
</dbReference>
<dbReference type="Pfam" id="PF03852">
    <property type="entry name" value="Vsr"/>
    <property type="match status" value="1"/>
</dbReference>
<dbReference type="PIRSF" id="PIRSF018267">
    <property type="entry name" value="VSR_endonuc"/>
    <property type="match status" value="1"/>
</dbReference>
<keyword evidence="3 6" id="KW-0227">DNA damage</keyword>
<name>A0A1I3PZ18_9RHOB</name>
<dbReference type="InterPro" id="IPR011335">
    <property type="entry name" value="Restrct_endonuc-II-like"/>
</dbReference>
<evidence type="ECO:0000256" key="4">
    <source>
        <dbReference type="ARBA" id="ARBA00022801"/>
    </source>
</evidence>
<dbReference type="SUPFAM" id="SSF52980">
    <property type="entry name" value="Restriction endonuclease-like"/>
    <property type="match status" value="1"/>
</dbReference>
<dbReference type="Gene3D" id="3.40.960.10">
    <property type="entry name" value="VSR Endonuclease"/>
    <property type="match status" value="1"/>
</dbReference>
<evidence type="ECO:0000313" key="7">
    <source>
        <dbReference type="EMBL" id="SFJ27124.1"/>
    </source>
</evidence>
<dbReference type="AlphaFoldDB" id="A0A1I3PZ18"/>
<dbReference type="GO" id="GO:0006298">
    <property type="term" value="P:mismatch repair"/>
    <property type="evidence" value="ECO:0007669"/>
    <property type="project" value="UniProtKB-UniRule"/>
</dbReference>
<dbReference type="RefSeq" id="WP_092866211.1">
    <property type="nucleotide sequence ID" value="NZ_FOQH01000023.1"/>
</dbReference>
<organism evidence="7 8">
    <name type="scientific">Albimonas pacifica</name>
    <dbReference type="NCBI Taxonomy" id="1114924"/>
    <lineage>
        <taxon>Bacteria</taxon>
        <taxon>Pseudomonadati</taxon>
        <taxon>Pseudomonadota</taxon>
        <taxon>Alphaproteobacteria</taxon>
        <taxon>Rhodobacterales</taxon>
        <taxon>Paracoccaceae</taxon>
        <taxon>Albimonas</taxon>
    </lineage>
</organism>
<dbReference type="STRING" id="1114924.SAMN05216258_12313"/>
<keyword evidence="5 6" id="KW-0234">DNA repair</keyword>
<dbReference type="EMBL" id="FOQH01000023">
    <property type="protein sequence ID" value="SFJ27124.1"/>
    <property type="molecule type" value="Genomic_DNA"/>
</dbReference>
<evidence type="ECO:0000256" key="1">
    <source>
        <dbReference type="ARBA" id="ARBA00022722"/>
    </source>
</evidence>
<evidence type="ECO:0000256" key="6">
    <source>
        <dbReference type="PIRNR" id="PIRNR018267"/>
    </source>
</evidence>
<keyword evidence="1 6" id="KW-0540">Nuclease</keyword>
<evidence type="ECO:0000256" key="3">
    <source>
        <dbReference type="ARBA" id="ARBA00022763"/>
    </source>
</evidence>
<comment type="similarity">
    <text evidence="6">Belongs to the vsr family.</text>
</comment>
<dbReference type="InterPro" id="IPR004603">
    <property type="entry name" value="DNA_mismatch_endonuc_vsr"/>
</dbReference>
<gene>
    <name evidence="7" type="ORF">SAMN05216258_12313</name>
</gene>
<dbReference type="Proteomes" id="UP000199377">
    <property type="component" value="Unassembled WGS sequence"/>
</dbReference>
<keyword evidence="2 6" id="KW-0255">Endonuclease</keyword>
<protein>
    <recommendedName>
        <fullName evidence="6">Very short patch repair endonuclease</fullName>
        <ecNumber evidence="6">3.1.-.-</ecNumber>
    </recommendedName>
</protein>
<dbReference type="OrthoDB" id="9801520at2"/>